<keyword evidence="2" id="KW-1185">Reference proteome</keyword>
<name>E0S1Z0_BUTPB</name>
<accession>E0S1Z0</accession>
<sequence>MLIICHYYFPFVYIDIRMTHNCILSKEDVTMENKEMMSLNDDELEAVTGGVNKTNKKAGTLLMKGSAGKASSAVFKGDKKTAGDLVDRESSIDGKLILGDFNDKGTYC</sequence>
<protein>
    <submittedName>
        <fullName evidence="1">Uncharacterized protein</fullName>
    </submittedName>
</protein>
<dbReference type="EMBL" id="CP001810">
    <property type="protein sequence ID" value="ADL33815.1"/>
    <property type="molecule type" value="Genomic_DNA"/>
</dbReference>
<proteinExistence type="predicted"/>
<reference evidence="1 2" key="1">
    <citation type="journal article" date="2010" name="PLoS ONE">
        <title>The glycobiome of the rumen bacterium Butyrivibrio proteoclasticus B316(T) highlights adaptation to a polysaccharide-rich environment.</title>
        <authorList>
            <person name="Kelly W.J."/>
            <person name="Leahy S.C."/>
            <person name="Altermann E."/>
            <person name="Yeoman C.J."/>
            <person name="Dunne J.C."/>
            <person name="Kong Z."/>
            <person name="Pacheco D.M."/>
            <person name="Li D."/>
            <person name="Noel S.J."/>
            <person name="Moon C.D."/>
            <person name="Cookson A.L."/>
            <person name="Attwood G.T."/>
        </authorList>
    </citation>
    <scope>NUCLEOTIDE SEQUENCE [LARGE SCALE GENOMIC DNA]</scope>
    <source>
        <strain evidence="2">ATCC 51982 / DSM 14932 / B316</strain>
    </source>
</reference>
<evidence type="ECO:0000313" key="2">
    <source>
        <dbReference type="Proteomes" id="UP000001299"/>
    </source>
</evidence>
<dbReference type="eggNOG" id="ENOG5030UZ0">
    <property type="taxonomic scope" value="Bacteria"/>
</dbReference>
<dbReference type="HOGENOM" id="CLU_2192132_0_0_9"/>
<gene>
    <name evidence="1" type="ordered locus">bpr_I1075</name>
</gene>
<dbReference type="STRING" id="515622.bpr_I1075"/>
<dbReference type="KEGG" id="bpb:bpr_I1075"/>
<organism evidence="1 2">
    <name type="scientific">Butyrivibrio proteoclasticus (strain ATCC 51982 / DSM 14932 / B316)</name>
    <name type="common">Clostridium proteoclasticum</name>
    <dbReference type="NCBI Taxonomy" id="515622"/>
    <lineage>
        <taxon>Bacteria</taxon>
        <taxon>Bacillati</taxon>
        <taxon>Bacillota</taxon>
        <taxon>Clostridia</taxon>
        <taxon>Lachnospirales</taxon>
        <taxon>Lachnospiraceae</taxon>
        <taxon>Butyrivibrio</taxon>
    </lineage>
</organism>
<dbReference type="AlphaFoldDB" id="E0S1Z0"/>
<dbReference type="Proteomes" id="UP000001299">
    <property type="component" value="Chromosome 1"/>
</dbReference>
<evidence type="ECO:0000313" key="1">
    <source>
        <dbReference type="EMBL" id="ADL33815.1"/>
    </source>
</evidence>